<keyword evidence="2" id="KW-0805">Transcription regulation</keyword>
<sequence>MTGPDGAGDGRDGGPGGGAAPRVLLADDHPIYRDGLRMMLDSTGAVEVVGAAPDGVAAVELAGRLRPDVVVMDLRMPRLDGVGATRRILAALPATAVLVLTMHEDDESVFASMLAGARGYLLKGAGQEEILRAVSAVAGGDVIFGPALAGRITEYFARIAGAPSAAPVPFPQLTGREREVLELIALGLGNAQIAGRLGLSPKTVRNNASTVFAKLQVAGRAEAIARARDAGLGG</sequence>
<evidence type="ECO:0000313" key="8">
    <source>
        <dbReference type="EMBL" id="QXJ19659.1"/>
    </source>
</evidence>
<dbReference type="Gene3D" id="3.40.50.2300">
    <property type="match status" value="1"/>
</dbReference>
<dbReference type="PRINTS" id="PR00038">
    <property type="entry name" value="HTHLUXR"/>
</dbReference>
<dbReference type="EMBL" id="CP059572">
    <property type="protein sequence ID" value="QXJ19659.1"/>
    <property type="molecule type" value="Genomic_DNA"/>
</dbReference>
<dbReference type="PANTHER" id="PTHR43214:SF24">
    <property type="entry name" value="TRANSCRIPTIONAL REGULATORY PROTEIN NARL-RELATED"/>
    <property type="match status" value="1"/>
</dbReference>
<gene>
    <name evidence="8" type="ORF">AGRA3207_000223</name>
</gene>
<keyword evidence="3" id="KW-0238">DNA-binding</keyword>
<dbReference type="InterPro" id="IPR058245">
    <property type="entry name" value="NreC/VraR/RcsB-like_REC"/>
</dbReference>
<dbReference type="Proteomes" id="UP001049518">
    <property type="component" value="Chromosome"/>
</dbReference>
<dbReference type="InterPro" id="IPR039420">
    <property type="entry name" value="WalR-like"/>
</dbReference>
<feature type="domain" description="HTH luxR-type" evidence="6">
    <location>
        <begin position="170"/>
        <end position="227"/>
    </location>
</feature>
<evidence type="ECO:0000256" key="1">
    <source>
        <dbReference type="ARBA" id="ARBA00022553"/>
    </source>
</evidence>
<evidence type="ECO:0000313" key="9">
    <source>
        <dbReference type="Proteomes" id="UP001049518"/>
    </source>
</evidence>
<name>A0ABX8QP39_9ACTN</name>
<proteinExistence type="predicted"/>
<dbReference type="CDD" id="cd06170">
    <property type="entry name" value="LuxR_C_like"/>
    <property type="match status" value="1"/>
</dbReference>
<dbReference type="SMART" id="SM00421">
    <property type="entry name" value="HTH_LUXR"/>
    <property type="match status" value="1"/>
</dbReference>
<protein>
    <submittedName>
        <fullName evidence="8">Response regulator transcription factor</fullName>
    </submittedName>
</protein>
<evidence type="ECO:0000256" key="2">
    <source>
        <dbReference type="ARBA" id="ARBA00023015"/>
    </source>
</evidence>
<dbReference type="SMART" id="SM00448">
    <property type="entry name" value="REC"/>
    <property type="match status" value="1"/>
</dbReference>
<keyword evidence="4" id="KW-0804">Transcription</keyword>
<dbReference type="SUPFAM" id="SSF46894">
    <property type="entry name" value="C-terminal effector domain of the bipartite response regulators"/>
    <property type="match status" value="1"/>
</dbReference>
<reference evidence="8" key="1">
    <citation type="submission" date="2020-07" db="EMBL/GenBank/DDBJ databases">
        <authorList>
            <person name="Tarantini F.S."/>
            <person name="Hong K.W."/>
            <person name="Chan K.G."/>
        </authorList>
    </citation>
    <scope>NUCLEOTIDE SEQUENCE</scope>
    <source>
        <strain evidence="8">32-07</strain>
    </source>
</reference>
<evidence type="ECO:0000259" key="6">
    <source>
        <dbReference type="SMART" id="SM00421"/>
    </source>
</evidence>
<accession>A0ABX8QP39</accession>
<evidence type="ECO:0000259" key="7">
    <source>
        <dbReference type="SMART" id="SM00448"/>
    </source>
</evidence>
<keyword evidence="1" id="KW-0597">Phosphoprotein</keyword>
<feature type="domain" description="Response regulatory" evidence="7">
    <location>
        <begin position="21"/>
        <end position="134"/>
    </location>
</feature>
<dbReference type="RefSeq" id="WP_338028251.1">
    <property type="nucleotide sequence ID" value="NZ_CP059572.1"/>
</dbReference>
<organism evidence="8 9">
    <name type="scientific">Actinomadura graeca</name>
    <dbReference type="NCBI Taxonomy" id="2750812"/>
    <lineage>
        <taxon>Bacteria</taxon>
        <taxon>Bacillati</taxon>
        <taxon>Actinomycetota</taxon>
        <taxon>Actinomycetes</taxon>
        <taxon>Streptosporangiales</taxon>
        <taxon>Thermomonosporaceae</taxon>
        <taxon>Actinomadura</taxon>
    </lineage>
</organism>
<dbReference type="InterPro" id="IPR011006">
    <property type="entry name" value="CheY-like_superfamily"/>
</dbReference>
<dbReference type="InterPro" id="IPR016032">
    <property type="entry name" value="Sig_transdc_resp-reg_C-effctor"/>
</dbReference>
<dbReference type="CDD" id="cd17535">
    <property type="entry name" value="REC_NarL-like"/>
    <property type="match status" value="1"/>
</dbReference>
<dbReference type="Pfam" id="PF00072">
    <property type="entry name" value="Response_reg"/>
    <property type="match status" value="1"/>
</dbReference>
<evidence type="ECO:0000256" key="3">
    <source>
        <dbReference type="ARBA" id="ARBA00023125"/>
    </source>
</evidence>
<dbReference type="Pfam" id="PF00196">
    <property type="entry name" value="GerE"/>
    <property type="match status" value="1"/>
</dbReference>
<dbReference type="PANTHER" id="PTHR43214">
    <property type="entry name" value="TWO-COMPONENT RESPONSE REGULATOR"/>
    <property type="match status" value="1"/>
</dbReference>
<evidence type="ECO:0000256" key="4">
    <source>
        <dbReference type="ARBA" id="ARBA00023163"/>
    </source>
</evidence>
<dbReference type="SUPFAM" id="SSF52172">
    <property type="entry name" value="CheY-like"/>
    <property type="match status" value="1"/>
</dbReference>
<feature type="region of interest" description="Disordered" evidence="5">
    <location>
        <begin position="1"/>
        <end position="20"/>
    </location>
</feature>
<dbReference type="InterPro" id="IPR000792">
    <property type="entry name" value="Tscrpt_reg_LuxR_C"/>
</dbReference>
<dbReference type="InterPro" id="IPR001789">
    <property type="entry name" value="Sig_transdc_resp-reg_receiver"/>
</dbReference>
<evidence type="ECO:0000256" key="5">
    <source>
        <dbReference type="SAM" id="MobiDB-lite"/>
    </source>
</evidence>
<keyword evidence="9" id="KW-1185">Reference proteome</keyword>